<dbReference type="AlphaFoldDB" id="A0A4Q7VCU9"/>
<evidence type="ECO:0000313" key="1">
    <source>
        <dbReference type="EMBL" id="RZT92682.1"/>
    </source>
</evidence>
<dbReference type="OrthoDB" id="8687613at2"/>
<accession>A0A4Q7VCU9</accession>
<reference evidence="1 2" key="1">
    <citation type="submission" date="2019-02" db="EMBL/GenBank/DDBJ databases">
        <title>Genomic Encyclopedia of Type Strains, Phase IV (KMG-IV): sequencing the most valuable type-strain genomes for metagenomic binning, comparative biology and taxonomic classification.</title>
        <authorList>
            <person name="Goeker M."/>
        </authorList>
    </citation>
    <scope>NUCLEOTIDE SEQUENCE [LARGE SCALE GENOMIC DNA]</scope>
    <source>
        <strain evidence="1 2">DSM 23814</strain>
    </source>
</reference>
<name>A0A4Q7VCU9_9BURK</name>
<protein>
    <submittedName>
        <fullName evidence="1">Uncharacterized protein</fullName>
    </submittedName>
</protein>
<sequence>MNHVQSVSVLYEHGVPGVKFHYENGETRTLNEEQAIKFVSLAQSERHRSDIDFMDMSRVRKYVANQHFY</sequence>
<dbReference type="EMBL" id="SHKO01000003">
    <property type="protein sequence ID" value="RZT92682.1"/>
    <property type="molecule type" value="Genomic_DNA"/>
</dbReference>
<keyword evidence="2" id="KW-1185">Reference proteome</keyword>
<dbReference type="RefSeq" id="WP_128394985.1">
    <property type="nucleotide sequence ID" value="NZ_SHKO01000003.1"/>
</dbReference>
<organism evidence="1 2">
    <name type="scientific">Advenella incenata</name>
    <dbReference type="NCBI Taxonomy" id="267800"/>
    <lineage>
        <taxon>Bacteria</taxon>
        <taxon>Pseudomonadati</taxon>
        <taxon>Pseudomonadota</taxon>
        <taxon>Betaproteobacteria</taxon>
        <taxon>Burkholderiales</taxon>
        <taxon>Alcaligenaceae</taxon>
    </lineage>
</organism>
<dbReference type="Proteomes" id="UP000293398">
    <property type="component" value="Unassembled WGS sequence"/>
</dbReference>
<comment type="caution">
    <text evidence="1">The sequence shown here is derived from an EMBL/GenBank/DDBJ whole genome shotgun (WGS) entry which is preliminary data.</text>
</comment>
<gene>
    <name evidence="1" type="ORF">EV681_3438</name>
</gene>
<proteinExistence type="predicted"/>
<evidence type="ECO:0000313" key="2">
    <source>
        <dbReference type="Proteomes" id="UP000293398"/>
    </source>
</evidence>